<name>A0A1A8RI34_9TELE</name>
<protein>
    <submittedName>
        <fullName evidence="1">Calpain 3, (p94)</fullName>
    </submittedName>
</protein>
<dbReference type="EMBL" id="HAEH01016679">
    <property type="protein sequence ID" value="SBS04929.1"/>
    <property type="molecule type" value="Transcribed_RNA"/>
</dbReference>
<proteinExistence type="predicted"/>
<gene>
    <name evidence="1" type="primary">CAPN3</name>
</gene>
<organism evidence="1">
    <name type="scientific">Nothobranchius rachovii</name>
    <name type="common">bluefin notho</name>
    <dbReference type="NCBI Taxonomy" id="451742"/>
    <lineage>
        <taxon>Eukaryota</taxon>
        <taxon>Metazoa</taxon>
        <taxon>Chordata</taxon>
        <taxon>Craniata</taxon>
        <taxon>Vertebrata</taxon>
        <taxon>Euteleostomi</taxon>
        <taxon>Actinopterygii</taxon>
        <taxon>Neopterygii</taxon>
        <taxon>Teleostei</taxon>
        <taxon>Neoteleostei</taxon>
        <taxon>Acanthomorphata</taxon>
        <taxon>Ovalentaria</taxon>
        <taxon>Atherinomorphae</taxon>
        <taxon>Cyprinodontiformes</taxon>
        <taxon>Nothobranchiidae</taxon>
        <taxon>Nothobranchius</taxon>
    </lineage>
</organism>
<accession>A0A1A8RI34</accession>
<sequence length="37" mass="4293">LRVLIRSNQQEPKDPHPYSCMDMFLYIVNAFGPSIDP</sequence>
<reference evidence="1" key="1">
    <citation type="submission" date="2016-05" db="EMBL/GenBank/DDBJ databases">
        <authorList>
            <person name="Lavstsen T."/>
            <person name="Jespersen J.S."/>
        </authorList>
    </citation>
    <scope>NUCLEOTIDE SEQUENCE</scope>
    <source>
        <tissue evidence="1">Brain</tissue>
    </source>
</reference>
<feature type="non-terminal residue" evidence="1">
    <location>
        <position position="1"/>
    </location>
</feature>
<evidence type="ECO:0000313" key="1">
    <source>
        <dbReference type="EMBL" id="SBS04929.1"/>
    </source>
</evidence>
<reference evidence="1" key="2">
    <citation type="submission" date="2016-06" db="EMBL/GenBank/DDBJ databases">
        <title>The genome of a short-lived fish provides insights into sex chromosome evolution and the genetic control of aging.</title>
        <authorList>
            <person name="Reichwald K."/>
            <person name="Felder M."/>
            <person name="Petzold A."/>
            <person name="Koch P."/>
            <person name="Groth M."/>
            <person name="Platzer M."/>
        </authorList>
    </citation>
    <scope>NUCLEOTIDE SEQUENCE</scope>
    <source>
        <tissue evidence="1">Brain</tissue>
    </source>
</reference>
<dbReference type="AlphaFoldDB" id="A0A1A8RI34"/>